<evidence type="ECO:0000259" key="1">
    <source>
        <dbReference type="Pfam" id="PF00078"/>
    </source>
</evidence>
<dbReference type="PANTHER" id="PTHR47027:SF29">
    <property type="entry name" value="C2H2-TYPE DOMAIN-CONTAINING PROTEIN"/>
    <property type="match status" value="1"/>
</dbReference>
<dbReference type="SUPFAM" id="SSF56672">
    <property type="entry name" value="DNA/RNA polymerases"/>
    <property type="match status" value="1"/>
</dbReference>
<comment type="caution">
    <text evidence="2">The sequence shown here is derived from an EMBL/GenBank/DDBJ whole genome shotgun (WGS) entry which is preliminary data.</text>
</comment>
<dbReference type="InterPro" id="IPR000477">
    <property type="entry name" value="RT_dom"/>
</dbReference>
<name>A0ABQ8U630_PERAM</name>
<dbReference type="EMBL" id="JAJSOF020000001">
    <property type="protein sequence ID" value="KAJ4452295.1"/>
    <property type="molecule type" value="Genomic_DNA"/>
</dbReference>
<sequence>MAGLCEGGNEPPGSLKASNSSNCVAILRLVTTQQPRRITRGSLEASVGLLVGSELLRKYPSTESQPGFEKLCGRNLLGVVIVPATTLQDVTRGVKITINPGGTIINRTAQYMAYADDIVILSRNVSTMDEILKQIEAEAIKAGLEINSDKTKYMYNMNNDNSNKINLNDTDFDRVSCFKYLGSMVKDNNDVMTDIKEKIAAGNRGLWALNKTMKSRCISRKAKIRIYKTIIKPIVVYGSETWTLSERAIKILNAWERKVLRKIFGPTYEQGFWRIKTNAELYELYKDNNIVVDIKLRRLEWLGHVARMENNRTPKALLDALPVGRRKVGRPKLRWLDDVQADLTKAGIRRWRTRALDRSDWSDVLREAKAKL</sequence>
<feature type="domain" description="Reverse transcriptase" evidence="1">
    <location>
        <begin position="108"/>
        <end position="183"/>
    </location>
</feature>
<evidence type="ECO:0000313" key="3">
    <source>
        <dbReference type="Proteomes" id="UP001148838"/>
    </source>
</evidence>
<dbReference type="InterPro" id="IPR043502">
    <property type="entry name" value="DNA/RNA_pol_sf"/>
</dbReference>
<gene>
    <name evidence="2" type="ORF">ANN_03815</name>
</gene>
<keyword evidence="3" id="KW-1185">Reference proteome</keyword>
<dbReference type="Pfam" id="PF00078">
    <property type="entry name" value="RVT_1"/>
    <property type="match status" value="1"/>
</dbReference>
<accession>A0ABQ8U630</accession>
<dbReference type="PANTHER" id="PTHR47027">
    <property type="entry name" value="REVERSE TRANSCRIPTASE DOMAIN-CONTAINING PROTEIN"/>
    <property type="match status" value="1"/>
</dbReference>
<organism evidence="2 3">
    <name type="scientific">Periplaneta americana</name>
    <name type="common">American cockroach</name>
    <name type="synonym">Blatta americana</name>
    <dbReference type="NCBI Taxonomy" id="6978"/>
    <lineage>
        <taxon>Eukaryota</taxon>
        <taxon>Metazoa</taxon>
        <taxon>Ecdysozoa</taxon>
        <taxon>Arthropoda</taxon>
        <taxon>Hexapoda</taxon>
        <taxon>Insecta</taxon>
        <taxon>Pterygota</taxon>
        <taxon>Neoptera</taxon>
        <taxon>Polyneoptera</taxon>
        <taxon>Dictyoptera</taxon>
        <taxon>Blattodea</taxon>
        <taxon>Blattoidea</taxon>
        <taxon>Blattidae</taxon>
        <taxon>Blattinae</taxon>
        <taxon>Periplaneta</taxon>
    </lineage>
</organism>
<protein>
    <recommendedName>
        <fullName evidence="1">Reverse transcriptase domain-containing protein</fullName>
    </recommendedName>
</protein>
<dbReference type="Proteomes" id="UP001148838">
    <property type="component" value="Unassembled WGS sequence"/>
</dbReference>
<reference evidence="2 3" key="1">
    <citation type="journal article" date="2022" name="Allergy">
        <title>Genome assembly and annotation of Periplaneta americana reveal a comprehensive cockroach allergen profile.</title>
        <authorList>
            <person name="Wang L."/>
            <person name="Xiong Q."/>
            <person name="Saelim N."/>
            <person name="Wang L."/>
            <person name="Nong W."/>
            <person name="Wan A.T."/>
            <person name="Shi M."/>
            <person name="Liu X."/>
            <person name="Cao Q."/>
            <person name="Hui J.H.L."/>
            <person name="Sookrung N."/>
            <person name="Leung T.F."/>
            <person name="Tungtrongchitr A."/>
            <person name="Tsui S.K.W."/>
        </authorList>
    </citation>
    <scope>NUCLEOTIDE SEQUENCE [LARGE SCALE GENOMIC DNA]</scope>
    <source>
        <strain evidence="2">PWHHKU_190912</strain>
    </source>
</reference>
<evidence type="ECO:0000313" key="2">
    <source>
        <dbReference type="EMBL" id="KAJ4452295.1"/>
    </source>
</evidence>
<proteinExistence type="predicted"/>